<evidence type="ECO:0000313" key="2">
    <source>
        <dbReference type="WBParaSite" id="ES5_v2.g11776.t1"/>
    </source>
</evidence>
<organism evidence="1 2">
    <name type="scientific">Panagrolaimus sp. ES5</name>
    <dbReference type="NCBI Taxonomy" id="591445"/>
    <lineage>
        <taxon>Eukaryota</taxon>
        <taxon>Metazoa</taxon>
        <taxon>Ecdysozoa</taxon>
        <taxon>Nematoda</taxon>
        <taxon>Chromadorea</taxon>
        <taxon>Rhabditida</taxon>
        <taxon>Tylenchina</taxon>
        <taxon>Panagrolaimomorpha</taxon>
        <taxon>Panagrolaimoidea</taxon>
        <taxon>Panagrolaimidae</taxon>
        <taxon>Panagrolaimus</taxon>
    </lineage>
</organism>
<accession>A0AC34F4F0</accession>
<protein>
    <submittedName>
        <fullName evidence="2">Uncharacterized protein</fullName>
    </submittedName>
</protein>
<sequence length="233" mass="25873">MFLKFQLFCFAILFSYIYAADPISCKSVHYSETFNDNEQFNVTSSANFSLTTKNGTTYVTATNISIINLITNEQATGVCYYGVCCNITTVNSCTFDVRDTFVLLYANFTNNVTFTTFQGLVADDDTFSTTKLFSSSNTCLKSASNDSGTVTSENICCTSSTPAPVAAIDAPKCKTFKSRTTIYNINDNYSIFATTQLIWNFIGRTIHPSSFSDTAKHYFACYFDHSFFNLPLA</sequence>
<reference evidence="2" key="1">
    <citation type="submission" date="2022-11" db="UniProtKB">
        <authorList>
            <consortium name="WormBaseParasite"/>
        </authorList>
    </citation>
    <scope>IDENTIFICATION</scope>
</reference>
<proteinExistence type="predicted"/>
<name>A0AC34F4F0_9BILA</name>
<evidence type="ECO:0000313" key="1">
    <source>
        <dbReference type="Proteomes" id="UP000887579"/>
    </source>
</evidence>
<dbReference type="WBParaSite" id="ES5_v2.g11776.t1">
    <property type="protein sequence ID" value="ES5_v2.g11776.t1"/>
    <property type="gene ID" value="ES5_v2.g11776"/>
</dbReference>
<dbReference type="Proteomes" id="UP000887579">
    <property type="component" value="Unplaced"/>
</dbReference>